<dbReference type="AlphaFoldDB" id="A0AA36CB41"/>
<evidence type="ECO:0000313" key="7">
    <source>
        <dbReference type="Proteomes" id="UP001177023"/>
    </source>
</evidence>
<evidence type="ECO:0000256" key="3">
    <source>
        <dbReference type="ARBA" id="ARBA00022801"/>
    </source>
</evidence>
<dbReference type="SMART" id="SM00175">
    <property type="entry name" value="RAB"/>
    <property type="match status" value="1"/>
</dbReference>
<dbReference type="PROSITE" id="PS51419">
    <property type="entry name" value="RAB"/>
    <property type="match status" value="1"/>
</dbReference>
<reference evidence="6" key="1">
    <citation type="submission" date="2023-06" db="EMBL/GenBank/DDBJ databases">
        <authorList>
            <person name="Delattre M."/>
        </authorList>
    </citation>
    <scope>NUCLEOTIDE SEQUENCE</scope>
    <source>
        <strain evidence="6">AF72</strain>
    </source>
</reference>
<feature type="region of interest" description="Disordered" evidence="5">
    <location>
        <begin position="177"/>
        <end position="237"/>
    </location>
</feature>
<dbReference type="GO" id="GO:0003925">
    <property type="term" value="F:G protein activity"/>
    <property type="evidence" value="ECO:0007669"/>
    <property type="project" value="UniProtKB-EC"/>
</dbReference>
<feature type="non-terminal residue" evidence="6">
    <location>
        <position position="1"/>
    </location>
</feature>
<dbReference type="InterPro" id="IPR051065">
    <property type="entry name" value="Ras-related_GTPase"/>
</dbReference>
<evidence type="ECO:0000256" key="4">
    <source>
        <dbReference type="ARBA" id="ARBA00048098"/>
    </source>
</evidence>
<accession>A0AA36CB41</accession>
<comment type="caution">
    <text evidence="6">The sequence shown here is derived from an EMBL/GenBank/DDBJ whole genome shotgun (WGS) entry which is preliminary data.</text>
</comment>
<dbReference type="PROSITE" id="PS51421">
    <property type="entry name" value="RAS"/>
    <property type="match status" value="1"/>
</dbReference>
<feature type="compositionally biased region" description="Low complexity" evidence="5">
    <location>
        <begin position="194"/>
        <end position="209"/>
    </location>
</feature>
<protein>
    <recommendedName>
        <fullName evidence="2">small monomeric GTPase</fullName>
        <ecNumber evidence="2">3.6.5.2</ecNumber>
    </recommendedName>
</protein>
<dbReference type="Proteomes" id="UP001177023">
    <property type="component" value="Unassembled WGS sequence"/>
</dbReference>
<keyword evidence="7" id="KW-1185">Reference proteome</keyword>
<name>A0AA36CB41_9BILA</name>
<feature type="compositionally biased region" description="Polar residues" evidence="5">
    <location>
        <begin position="184"/>
        <end position="193"/>
    </location>
</feature>
<proteinExistence type="inferred from homology"/>
<dbReference type="InterPro" id="IPR001806">
    <property type="entry name" value="Small_GTPase"/>
</dbReference>
<comment type="catalytic activity">
    <reaction evidence="4">
        <text>GTP + H2O = GDP + phosphate + H(+)</text>
        <dbReference type="Rhea" id="RHEA:19669"/>
        <dbReference type="ChEBI" id="CHEBI:15377"/>
        <dbReference type="ChEBI" id="CHEBI:15378"/>
        <dbReference type="ChEBI" id="CHEBI:37565"/>
        <dbReference type="ChEBI" id="CHEBI:43474"/>
        <dbReference type="ChEBI" id="CHEBI:58189"/>
        <dbReference type="EC" id="3.6.5.2"/>
    </reaction>
</comment>
<dbReference type="PRINTS" id="PR00449">
    <property type="entry name" value="RASTRNSFRMNG"/>
</dbReference>
<gene>
    <name evidence="6" type="ORF">MSPICULIGERA_LOCUS4358</name>
</gene>
<evidence type="ECO:0000256" key="5">
    <source>
        <dbReference type="SAM" id="MobiDB-lite"/>
    </source>
</evidence>
<evidence type="ECO:0000313" key="6">
    <source>
        <dbReference type="EMBL" id="CAJ0565728.1"/>
    </source>
</evidence>
<dbReference type="GO" id="GO:0005525">
    <property type="term" value="F:GTP binding"/>
    <property type="evidence" value="ECO:0007669"/>
    <property type="project" value="InterPro"/>
</dbReference>
<comment type="similarity">
    <text evidence="1">Belongs to the small GTPase superfamily. Ras family.</text>
</comment>
<dbReference type="SUPFAM" id="SSF52540">
    <property type="entry name" value="P-loop containing nucleoside triphosphate hydrolases"/>
    <property type="match status" value="1"/>
</dbReference>
<organism evidence="6 7">
    <name type="scientific">Mesorhabditis spiculigera</name>
    <dbReference type="NCBI Taxonomy" id="96644"/>
    <lineage>
        <taxon>Eukaryota</taxon>
        <taxon>Metazoa</taxon>
        <taxon>Ecdysozoa</taxon>
        <taxon>Nematoda</taxon>
        <taxon>Chromadorea</taxon>
        <taxon>Rhabditida</taxon>
        <taxon>Rhabditina</taxon>
        <taxon>Rhabditomorpha</taxon>
        <taxon>Rhabditoidea</taxon>
        <taxon>Rhabditidae</taxon>
        <taxon>Mesorhabditinae</taxon>
        <taxon>Mesorhabditis</taxon>
    </lineage>
</organism>
<dbReference type="SMART" id="SM00173">
    <property type="entry name" value="RAS"/>
    <property type="match status" value="1"/>
</dbReference>
<evidence type="ECO:0000256" key="1">
    <source>
        <dbReference type="ARBA" id="ARBA00008344"/>
    </source>
</evidence>
<dbReference type="Pfam" id="PF00071">
    <property type="entry name" value="Ras"/>
    <property type="match status" value="1"/>
</dbReference>
<dbReference type="Gene3D" id="3.40.50.300">
    <property type="entry name" value="P-loop containing nucleotide triphosphate hydrolases"/>
    <property type="match status" value="1"/>
</dbReference>
<dbReference type="EC" id="3.6.5.2" evidence="2"/>
<keyword evidence="3" id="KW-0378">Hydrolase</keyword>
<dbReference type="EMBL" id="CATQJA010001092">
    <property type="protein sequence ID" value="CAJ0565728.1"/>
    <property type="molecule type" value="Genomic_DNA"/>
</dbReference>
<dbReference type="InterPro" id="IPR027417">
    <property type="entry name" value="P-loop_NTPase"/>
</dbReference>
<dbReference type="PANTHER" id="PTHR45704">
    <property type="entry name" value="RAS-LIKE FAMILY MEMBER 11"/>
    <property type="match status" value="1"/>
</dbReference>
<sequence length="254" mass="28478">MRNAQTPIREMHVALVGMNGSGKSALTVKYITKRFIGEYDQSLEDTYCKQDMVAQQPLMVWLMDTVDDANRDDMRWIAWADVYVVVYDVTSQLSLQYAEGLLEKIARHEHLLCAREHKTILLGNKSDLERYRQVSEADASRTATKFGASFAETNATGDPRPLAQLFHETFTHILTGARSPSPRMCSSDSEITNSTRKSGFSFRSSSRSSHLNRKTPPSKQKTPPAPSATLLHKSPSISKLKTGSKLLKLFHNNS</sequence>
<evidence type="ECO:0000256" key="2">
    <source>
        <dbReference type="ARBA" id="ARBA00011984"/>
    </source>
</evidence>